<reference evidence="2 3" key="1">
    <citation type="submission" date="2020-01" db="EMBL/GenBank/DDBJ databases">
        <title>Genomes assembled from Gulf of Kutch pelagic sediment metagenomes.</title>
        <authorList>
            <person name="Chandrashekar M."/>
            <person name="Mahajan M.S."/>
            <person name="Dave K.J."/>
            <person name="Vatsa P."/>
            <person name="Nathani N.M."/>
        </authorList>
    </citation>
    <scope>NUCLEOTIDE SEQUENCE [LARGE SCALE GENOMIC DNA]</scope>
    <source>
        <strain evidence="2">KS3-K002</strain>
    </source>
</reference>
<evidence type="ECO:0000313" key="2">
    <source>
        <dbReference type="EMBL" id="NIR73890.1"/>
    </source>
</evidence>
<dbReference type="Pfam" id="PF00515">
    <property type="entry name" value="TPR_1"/>
    <property type="match status" value="1"/>
</dbReference>
<dbReference type="InterPro" id="IPR011990">
    <property type="entry name" value="TPR-like_helical_dom_sf"/>
</dbReference>
<feature type="repeat" description="TPR" evidence="1">
    <location>
        <begin position="42"/>
        <end position="75"/>
    </location>
</feature>
<gene>
    <name evidence="2" type="ORF">GWO12_02060</name>
</gene>
<dbReference type="Pfam" id="PF13432">
    <property type="entry name" value="TPR_16"/>
    <property type="match status" value="2"/>
</dbReference>
<feature type="repeat" description="TPR" evidence="1">
    <location>
        <begin position="152"/>
        <end position="185"/>
    </location>
</feature>
<protein>
    <submittedName>
        <fullName evidence="2">Tetratricopeptide repeat protein</fullName>
    </submittedName>
</protein>
<dbReference type="AlphaFoldDB" id="A0AAE5CB00"/>
<dbReference type="SUPFAM" id="SSF48452">
    <property type="entry name" value="TPR-like"/>
    <property type="match status" value="1"/>
</dbReference>
<dbReference type="PANTHER" id="PTHR12558">
    <property type="entry name" value="CELL DIVISION CYCLE 16,23,27"/>
    <property type="match status" value="1"/>
</dbReference>
<proteinExistence type="predicted"/>
<organism evidence="2 3">
    <name type="scientific">Candidatus Kutchimonas denitrificans</name>
    <dbReference type="NCBI Taxonomy" id="3056748"/>
    <lineage>
        <taxon>Bacteria</taxon>
        <taxon>Pseudomonadati</taxon>
        <taxon>Gemmatimonadota</taxon>
        <taxon>Gemmatimonadia</taxon>
        <taxon>Candidatus Palauibacterales</taxon>
        <taxon>Candidatus Palauibacteraceae</taxon>
        <taxon>Candidatus Kutchimonas</taxon>
    </lineage>
</organism>
<keyword evidence="1" id="KW-0802">TPR repeat</keyword>
<name>A0AAE5CB00_9BACT</name>
<accession>A0AAE5CB00</accession>
<dbReference type="PROSITE" id="PS50293">
    <property type="entry name" value="TPR_REGION"/>
    <property type="match status" value="1"/>
</dbReference>
<dbReference type="InterPro" id="IPR019734">
    <property type="entry name" value="TPR_rpt"/>
</dbReference>
<evidence type="ECO:0000313" key="3">
    <source>
        <dbReference type="Proteomes" id="UP000702544"/>
    </source>
</evidence>
<dbReference type="PROSITE" id="PS50005">
    <property type="entry name" value="TPR"/>
    <property type="match status" value="3"/>
</dbReference>
<sequence>MAACRGDVRDHLLAGDRLLGADRPQEAIAEYQVALRQRGEQADVLLRLAHGYAHLDRLDEASDYYSRLLAIDSAYADQAVADFLGLAERALQQRDRARMSRALQQVEAIQPGNVPEDLALPFARYHYELREHAEALPFYLSVLAATPDSVEPAVLYELAGVYYELGECEQALVHYRAFIRTRPGREQRNDARWHAGQCAYELAQADRLAGRPSEALEKLDLVIALGSPQALLDDAWFDRGEILFALGEFDEAVNSFQNVLDLNPTRTGRLVRAAEDRIRSIRYRPEEEEEGEAGEVGG</sequence>
<comment type="caution">
    <text evidence="2">The sequence shown here is derived from an EMBL/GenBank/DDBJ whole genome shotgun (WGS) entry which is preliminary data.</text>
</comment>
<dbReference type="EMBL" id="JAACAK010000017">
    <property type="protein sequence ID" value="NIR73890.1"/>
    <property type="molecule type" value="Genomic_DNA"/>
</dbReference>
<feature type="repeat" description="TPR" evidence="1">
    <location>
        <begin position="233"/>
        <end position="266"/>
    </location>
</feature>
<dbReference type="Gene3D" id="1.25.40.10">
    <property type="entry name" value="Tetratricopeptide repeat domain"/>
    <property type="match status" value="3"/>
</dbReference>
<dbReference type="SMART" id="SM00028">
    <property type="entry name" value="TPR"/>
    <property type="match status" value="3"/>
</dbReference>
<dbReference type="PANTHER" id="PTHR12558:SF13">
    <property type="entry name" value="CELL DIVISION CYCLE PROTEIN 27 HOMOLOG"/>
    <property type="match status" value="1"/>
</dbReference>
<evidence type="ECO:0000256" key="1">
    <source>
        <dbReference type="PROSITE-ProRule" id="PRU00339"/>
    </source>
</evidence>
<dbReference type="Proteomes" id="UP000702544">
    <property type="component" value="Unassembled WGS sequence"/>
</dbReference>